<comment type="caution">
    <text evidence="7">The sequence shown here is derived from an EMBL/GenBank/DDBJ whole genome shotgun (WGS) entry which is preliminary data.</text>
</comment>
<name>A0AAV0DH60_9ASTE</name>
<evidence type="ECO:0000313" key="8">
    <source>
        <dbReference type="Proteomes" id="UP001152523"/>
    </source>
</evidence>
<dbReference type="GO" id="GO:0012505">
    <property type="term" value="C:endomembrane system"/>
    <property type="evidence" value="ECO:0007669"/>
    <property type="project" value="TreeGrafter"/>
</dbReference>
<dbReference type="InterPro" id="IPR011042">
    <property type="entry name" value="6-blade_b-propeller_TolB-like"/>
</dbReference>
<evidence type="ECO:0000256" key="4">
    <source>
        <dbReference type="ARBA" id="ARBA00022554"/>
    </source>
</evidence>
<feature type="domain" description="Strictosidine synthase conserved region" evidence="6">
    <location>
        <begin position="159"/>
        <end position="236"/>
    </location>
</feature>
<evidence type="ECO:0000256" key="3">
    <source>
        <dbReference type="ARBA" id="ARBA00022553"/>
    </source>
</evidence>
<keyword evidence="8" id="KW-1185">Reference proteome</keyword>
<dbReference type="PANTHER" id="PTHR10426:SF88">
    <property type="entry name" value="ADIPOCYTE PLASMA MEMBRANE-ASSOCIATED PROTEIN HEMOMUCIN-RELATED"/>
    <property type="match status" value="1"/>
</dbReference>
<dbReference type="GO" id="GO:0016787">
    <property type="term" value="F:hydrolase activity"/>
    <property type="evidence" value="ECO:0007669"/>
    <property type="project" value="TreeGrafter"/>
</dbReference>
<organism evidence="7 8">
    <name type="scientific">Cuscuta epithymum</name>
    <dbReference type="NCBI Taxonomy" id="186058"/>
    <lineage>
        <taxon>Eukaryota</taxon>
        <taxon>Viridiplantae</taxon>
        <taxon>Streptophyta</taxon>
        <taxon>Embryophyta</taxon>
        <taxon>Tracheophyta</taxon>
        <taxon>Spermatophyta</taxon>
        <taxon>Magnoliopsida</taxon>
        <taxon>eudicotyledons</taxon>
        <taxon>Gunneridae</taxon>
        <taxon>Pentapetalae</taxon>
        <taxon>asterids</taxon>
        <taxon>lamiids</taxon>
        <taxon>Solanales</taxon>
        <taxon>Convolvulaceae</taxon>
        <taxon>Cuscuteae</taxon>
        <taxon>Cuscuta</taxon>
        <taxon>Cuscuta subgen. Cuscuta</taxon>
    </lineage>
</organism>
<gene>
    <name evidence="7" type="ORF">CEPIT_LOCUS14437</name>
</gene>
<comment type="subcellular location">
    <subcellularLocation>
        <location evidence="1">Vacuole</location>
    </subcellularLocation>
</comment>
<keyword evidence="3" id="KW-0597">Phosphoprotein</keyword>
<protein>
    <recommendedName>
        <fullName evidence="6">Strictosidine synthase conserved region domain-containing protein</fullName>
    </recommendedName>
</protein>
<dbReference type="PANTHER" id="PTHR10426">
    <property type="entry name" value="STRICTOSIDINE SYNTHASE-RELATED"/>
    <property type="match status" value="1"/>
</dbReference>
<evidence type="ECO:0000313" key="7">
    <source>
        <dbReference type="EMBL" id="CAH9098449.1"/>
    </source>
</evidence>
<proteinExistence type="inferred from homology"/>
<evidence type="ECO:0000256" key="5">
    <source>
        <dbReference type="ARBA" id="ARBA00023180"/>
    </source>
</evidence>
<dbReference type="AlphaFoldDB" id="A0AAV0DH60"/>
<reference evidence="7" key="1">
    <citation type="submission" date="2022-07" db="EMBL/GenBank/DDBJ databases">
        <authorList>
            <person name="Macas J."/>
            <person name="Novak P."/>
            <person name="Neumann P."/>
        </authorList>
    </citation>
    <scope>NUCLEOTIDE SEQUENCE</scope>
</reference>
<dbReference type="Proteomes" id="UP001152523">
    <property type="component" value="Unassembled WGS sequence"/>
</dbReference>
<keyword evidence="5" id="KW-0325">Glycoprotein</keyword>
<evidence type="ECO:0000256" key="1">
    <source>
        <dbReference type="ARBA" id="ARBA00004116"/>
    </source>
</evidence>
<dbReference type="SUPFAM" id="SSF63829">
    <property type="entry name" value="Calcium-dependent phosphotriesterase"/>
    <property type="match status" value="2"/>
</dbReference>
<dbReference type="EMBL" id="CAMAPF010000099">
    <property type="protein sequence ID" value="CAH9098449.1"/>
    <property type="molecule type" value="Genomic_DNA"/>
</dbReference>
<evidence type="ECO:0000259" key="6">
    <source>
        <dbReference type="Pfam" id="PF03088"/>
    </source>
</evidence>
<dbReference type="InterPro" id="IPR018119">
    <property type="entry name" value="Strictosidine_synth_cons-reg"/>
</dbReference>
<dbReference type="GO" id="GO:0005773">
    <property type="term" value="C:vacuole"/>
    <property type="evidence" value="ECO:0007669"/>
    <property type="project" value="UniProtKB-SubCell"/>
</dbReference>
<keyword evidence="4" id="KW-0926">Vacuole</keyword>
<dbReference type="Gene3D" id="2.120.10.30">
    <property type="entry name" value="TolB, C-terminal domain"/>
    <property type="match status" value="2"/>
</dbReference>
<comment type="similarity">
    <text evidence="2">Belongs to the strictosidine synthase family.</text>
</comment>
<dbReference type="Pfam" id="PF20067">
    <property type="entry name" value="SSL_N"/>
    <property type="match status" value="1"/>
</dbReference>
<evidence type="ECO:0000256" key="2">
    <source>
        <dbReference type="ARBA" id="ARBA00009191"/>
    </source>
</evidence>
<sequence>MNYRLLLPFAAFLVPVILGIIIFQLDSFDPAPYPADQLSRKKPVSAPSRNRRMFHGSEKIGVGRVWGPEDILYDPETGVIYTGCMDGWVKRVTVNESSAADSVVEDWVNTGGRPLGLALGHHGEVIVADAEIGLLNVTGEGKVEVLTDEADGVKFKLTDDVAVAEDGIIYFTDASWKYSLKDSALDILDGRAYGRFLSYDPNTKHTRVLAKDLFFANGVAVSPDQSFVIFCETPLQGLLNVTREGKVELLTDEADGVKFKLTDDVAVAEDGTIYFTDASWKYSLKDFAFDFLDGRPYGRFLSYDPSTKHTKVLAKDLFFANGVAVSPDQSFVIFCETPLRRCKRLYLKGERKGTVDVFVEDLPGMPDNIRYDGEGHFWIALVTDFTLSWELAQKYPYLRKLMGLTEWYARRQLKDGGVFVVDLEGNPVAHYNDRHSSLVSTAIKIDNYLYCGFVTSNFILRLNLTQNPAVSS</sequence>
<feature type="domain" description="Strictosidine synthase conserved region" evidence="6">
    <location>
        <begin position="263"/>
        <end position="350"/>
    </location>
</feature>
<dbReference type="Pfam" id="PF03088">
    <property type="entry name" value="Str_synth"/>
    <property type="match status" value="2"/>
</dbReference>
<accession>A0AAV0DH60</accession>